<feature type="region of interest" description="Disordered" evidence="1">
    <location>
        <begin position="34"/>
        <end position="56"/>
    </location>
</feature>
<evidence type="ECO:0000313" key="4">
    <source>
        <dbReference type="EMBL" id="CEK82565.1"/>
    </source>
</evidence>
<feature type="compositionally biased region" description="Basic and acidic residues" evidence="1">
    <location>
        <begin position="40"/>
        <end position="56"/>
    </location>
</feature>
<feature type="chain" id="PRO_5007391426" description="Secreted protein" evidence="2">
    <location>
        <begin position="31"/>
        <end position="56"/>
    </location>
</feature>
<evidence type="ECO:0000256" key="2">
    <source>
        <dbReference type="SAM" id="SignalP"/>
    </source>
</evidence>
<dbReference type="PROSITE" id="PS51257">
    <property type="entry name" value="PROKAR_LIPOPROTEIN"/>
    <property type="match status" value="1"/>
</dbReference>
<proteinExistence type="predicted"/>
<feature type="non-terminal residue" evidence="3">
    <location>
        <position position="56"/>
    </location>
</feature>
<gene>
    <name evidence="3" type="primary">ORF132281</name>
    <name evidence="4" type="synonym">ORF132286</name>
</gene>
<keyword evidence="2" id="KW-0732">Signal</keyword>
<organism evidence="3">
    <name type="scientific">Arion vulgaris</name>
    <dbReference type="NCBI Taxonomy" id="1028688"/>
    <lineage>
        <taxon>Eukaryota</taxon>
        <taxon>Metazoa</taxon>
        <taxon>Spiralia</taxon>
        <taxon>Lophotrochozoa</taxon>
        <taxon>Mollusca</taxon>
        <taxon>Gastropoda</taxon>
        <taxon>Heterobranchia</taxon>
        <taxon>Euthyneura</taxon>
        <taxon>Panpulmonata</taxon>
        <taxon>Eupulmonata</taxon>
        <taxon>Stylommatophora</taxon>
        <taxon>Helicina</taxon>
        <taxon>Arionoidea</taxon>
        <taxon>Arionidae</taxon>
        <taxon>Arion</taxon>
    </lineage>
</organism>
<sequence length="56" mass="6135">MQLPAKLSKHIFFMVVTMAACLIVLHSAYGQEGANGQEGAHVHEGTHEQKDAHVHE</sequence>
<reference evidence="3" key="1">
    <citation type="submission" date="2014-12" db="EMBL/GenBank/DDBJ databases">
        <title>Insight into the proteome of Arion vulgaris.</title>
        <authorList>
            <person name="Aradska J."/>
            <person name="Bulat T."/>
            <person name="Smidak R."/>
            <person name="Sarate P."/>
            <person name="Gangsoo J."/>
            <person name="Sialana F."/>
            <person name="Bilban M."/>
            <person name="Lubec G."/>
        </authorList>
    </citation>
    <scope>NUCLEOTIDE SEQUENCE</scope>
    <source>
        <tissue evidence="3">Skin</tissue>
    </source>
</reference>
<protein>
    <recommendedName>
        <fullName evidence="5">Secreted protein</fullName>
    </recommendedName>
</protein>
<dbReference type="EMBL" id="HACG01035700">
    <property type="protein sequence ID" value="CEK82565.1"/>
    <property type="molecule type" value="Transcribed_RNA"/>
</dbReference>
<evidence type="ECO:0000313" key="3">
    <source>
        <dbReference type="EMBL" id="CEK82563.1"/>
    </source>
</evidence>
<dbReference type="EMBL" id="HACG01035698">
    <property type="protein sequence ID" value="CEK82563.1"/>
    <property type="molecule type" value="Transcribed_RNA"/>
</dbReference>
<feature type="signal peptide" evidence="2">
    <location>
        <begin position="1"/>
        <end position="30"/>
    </location>
</feature>
<name>A0A0B7AP09_9EUPU</name>
<evidence type="ECO:0000256" key="1">
    <source>
        <dbReference type="SAM" id="MobiDB-lite"/>
    </source>
</evidence>
<evidence type="ECO:0008006" key="5">
    <source>
        <dbReference type="Google" id="ProtNLM"/>
    </source>
</evidence>
<dbReference type="AlphaFoldDB" id="A0A0B7AP09"/>
<accession>A0A0B7AP09</accession>